<sequence>MLAYHIGHVKGFYQIARFINFNRYGFHLCVKAKTSLQEDDVPIDDTKTKPLFTPQEKGRKSTRDKVPRLRWNPWQKHVKSMSISPQSSLTLQVVPVLHEHPDILIIGHLSPVQRQLE</sequence>
<proteinExistence type="predicted"/>
<accession>A0ABY6KRM4</accession>
<gene>
    <name evidence="2" type="ORF">LAZ67_7002252</name>
</gene>
<evidence type="ECO:0000313" key="2">
    <source>
        <dbReference type="EMBL" id="UYV70235.1"/>
    </source>
</evidence>
<feature type="compositionally biased region" description="Basic and acidic residues" evidence="1">
    <location>
        <begin position="56"/>
        <end position="65"/>
    </location>
</feature>
<dbReference type="Proteomes" id="UP001235939">
    <property type="component" value="Chromosome 07"/>
</dbReference>
<feature type="region of interest" description="Disordered" evidence="1">
    <location>
        <begin position="41"/>
        <end position="65"/>
    </location>
</feature>
<evidence type="ECO:0000313" key="3">
    <source>
        <dbReference type="Proteomes" id="UP001235939"/>
    </source>
</evidence>
<name>A0ABY6KRM4_9ARAC</name>
<evidence type="ECO:0000256" key="1">
    <source>
        <dbReference type="SAM" id="MobiDB-lite"/>
    </source>
</evidence>
<protein>
    <submittedName>
        <fullName evidence="2">Uncharacterized protein</fullName>
    </submittedName>
</protein>
<keyword evidence="3" id="KW-1185">Reference proteome</keyword>
<reference evidence="2 3" key="1">
    <citation type="submission" date="2022-01" db="EMBL/GenBank/DDBJ databases">
        <title>A chromosomal length assembly of Cordylochernes scorpioides.</title>
        <authorList>
            <person name="Zeh D."/>
            <person name="Zeh J."/>
        </authorList>
    </citation>
    <scope>NUCLEOTIDE SEQUENCE [LARGE SCALE GENOMIC DNA]</scope>
    <source>
        <strain evidence="2">IN4F17</strain>
        <tissue evidence="2">Whole Body</tissue>
    </source>
</reference>
<dbReference type="EMBL" id="CP092869">
    <property type="protein sequence ID" value="UYV70235.1"/>
    <property type="molecule type" value="Genomic_DNA"/>
</dbReference>
<organism evidence="2 3">
    <name type="scientific">Cordylochernes scorpioides</name>
    <dbReference type="NCBI Taxonomy" id="51811"/>
    <lineage>
        <taxon>Eukaryota</taxon>
        <taxon>Metazoa</taxon>
        <taxon>Ecdysozoa</taxon>
        <taxon>Arthropoda</taxon>
        <taxon>Chelicerata</taxon>
        <taxon>Arachnida</taxon>
        <taxon>Pseudoscorpiones</taxon>
        <taxon>Cheliferoidea</taxon>
        <taxon>Chernetidae</taxon>
        <taxon>Cordylochernes</taxon>
    </lineage>
</organism>